<evidence type="ECO:0000313" key="3">
    <source>
        <dbReference type="Proteomes" id="UP000811246"/>
    </source>
</evidence>
<dbReference type="AlphaFoldDB" id="A0A922E5P8"/>
<name>A0A922E5P8_CARIL</name>
<organism evidence="2 3">
    <name type="scientific">Carya illinoinensis</name>
    <name type="common">Pecan</name>
    <dbReference type="NCBI Taxonomy" id="32201"/>
    <lineage>
        <taxon>Eukaryota</taxon>
        <taxon>Viridiplantae</taxon>
        <taxon>Streptophyta</taxon>
        <taxon>Embryophyta</taxon>
        <taxon>Tracheophyta</taxon>
        <taxon>Spermatophyta</taxon>
        <taxon>Magnoliopsida</taxon>
        <taxon>eudicotyledons</taxon>
        <taxon>Gunneridae</taxon>
        <taxon>Pentapetalae</taxon>
        <taxon>rosids</taxon>
        <taxon>fabids</taxon>
        <taxon>Fagales</taxon>
        <taxon>Juglandaceae</taxon>
        <taxon>Carya</taxon>
    </lineage>
</organism>
<feature type="signal peptide" evidence="1">
    <location>
        <begin position="1"/>
        <end position="21"/>
    </location>
</feature>
<comment type="caution">
    <text evidence="2">The sequence shown here is derived from an EMBL/GenBank/DDBJ whole genome shotgun (WGS) entry which is preliminary data.</text>
</comment>
<dbReference type="Proteomes" id="UP000811246">
    <property type="component" value="Chromosome 9"/>
</dbReference>
<keyword evidence="1" id="KW-0732">Signal</keyword>
<evidence type="ECO:0000313" key="2">
    <source>
        <dbReference type="EMBL" id="KAG6696612.1"/>
    </source>
</evidence>
<gene>
    <name evidence="2" type="ORF">I3842_09G156000</name>
</gene>
<feature type="chain" id="PRO_5037435456" evidence="1">
    <location>
        <begin position="22"/>
        <end position="49"/>
    </location>
</feature>
<reference evidence="2" key="1">
    <citation type="submission" date="2021-01" db="EMBL/GenBank/DDBJ databases">
        <authorList>
            <person name="Lovell J.T."/>
            <person name="Bentley N."/>
            <person name="Bhattarai G."/>
            <person name="Jenkins J.W."/>
            <person name="Sreedasyam A."/>
            <person name="Alarcon Y."/>
            <person name="Bock C."/>
            <person name="Boston L."/>
            <person name="Carlson J."/>
            <person name="Cervantes K."/>
            <person name="Clermont K."/>
            <person name="Krom N."/>
            <person name="Kubenka K."/>
            <person name="Mamidi S."/>
            <person name="Mattison C."/>
            <person name="Monteros M."/>
            <person name="Pisani C."/>
            <person name="Plott C."/>
            <person name="Rajasekar S."/>
            <person name="Rhein H.S."/>
            <person name="Rohla C."/>
            <person name="Song M."/>
            <person name="Hilaire R.S."/>
            <person name="Shu S."/>
            <person name="Wells L."/>
            <person name="Wang X."/>
            <person name="Webber J."/>
            <person name="Heerema R.J."/>
            <person name="Klein P."/>
            <person name="Conner P."/>
            <person name="Grauke L."/>
            <person name="Grimwood J."/>
            <person name="Schmutz J."/>
            <person name="Randall J.J."/>
        </authorList>
    </citation>
    <scope>NUCLEOTIDE SEQUENCE</scope>
    <source>
        <tissue evidence="2">Leaf</tissue>
    </source>
</reference>
<accession>A0A922E5P8</accession>
<sequence>MSNSALSSLAYCLWHLWLLWTRQINNLTFKHGNCNRYSWPIFSKILNTQ</sequence>
<proteinExistence type="predicted"/>
<dbReference type="EMBL" id="CM031833">
    <property type="protein sequence ID" value="KAG6696612.1"/>
    <property type="molecule type" value="Genomic_DNA"/>
</dbReference>
<evidence type="ECO:0000256" key="1">
    <source>
        <dbReference type="SAM" id="SignalP"/>
    </source>
</evidence>
<protein>
    <submittedName>
        <fullName evidence="2">Uncharacterized protein</fullName>
    </submittedName>
</protein>